<feature type="region of interest" description="Disordered" evidence="1">
    <location>
        <begin position="1"/>
        <end position="67"/>
    </location>
</feature>
<reference evidence="2" key="3">
    <citation type="journal article" date="2017" name="Nature">
        <title>Genome sequence of the progenitor of the wheat D genome Aegilops tauschii.</title>
        <authorList>
            <person name="Luo M.C."/>
            <person name="Gu Y.Q."/>
            <person name="Puiu D."/>
            <person name="Wang H."/>
            <person name="Twardziok S.O."/>
            <person name="Deal K.R."/>
            <person name="Huo N."/>
            <person name="Zhu T."/>
            <person name="Wang L."/>
            <person name="Wang Y."/>
            <person name="McGuire P.E."/>
            <person name="Liu S."/>
            <person name="Long H."/>
            <person name="Ramasamy R.K."/>
            <person name="Rodriguez J.C."/>
            <person name="Van S.L."/>
            <person name="Yuan L."/>
            <person name="Wang Z."/>
            <person name="Xia Z."/>
            <person name="Xiao L."/>
            <person name="Anderson O.D."/>
            <person name="Ouyang S."/>
            <person name="Liang Y."/>
            <person name="Zimin A.V."/>
            <person name="Pertea G."/>
            <person name="Qi P."/>
            <person name="Bennetzen J.L."/>
            <person name="Dai X."/>
            <person name="Dawson M.W."/>
            <person name="Muller H.G."/>
            <person name="Kugler K."/>
            <person name="Rivarola-Duarte L."/>
            <person name="Spannagl M."/>
            <person name="Mayer K.F.X."/>
            <person name="Lu F.H."/>
            <person name="Bevan M.W."/>
            <person name="Leroy P."/>
            <person name="Li P."/>
            <person name="You F.M."/>
            <person name="Sun Q."/>
            <person name="Liu Z."/>
            <person name="Lyons E."/>
            <person name="Wicker T."/>
            <person name="Salzberg S.L."/>
            <person name="Devos K.M."/>
            <person name="Dvorak J."/>
        </authorList>
    </citation>
    <scope>NUCLEOTIDE SEQUENCE [LARGE SCALE GENOMIC DNA]</scope>
    <source>
        <strain evidence="2">cv. AL8/78</strain>
    </source>
</reference>
<dbReference type="EnsemblPlants" id="AET7Gv20241700.1">
    <property type="protein sequence ID" value="AET7Gv20241700.1"/>
    <property type="gene ID" value="AET7Gv20241700"/>
</dbReference>
<evidence type="ECO:0000313" key="3">
    <source>
        <dbReference type="Proteomes" id="UP000015105"/>
    </source>
</evidence>
<keyword evidence="3" id="KW-1185">Reference proteome</keyword>
<accession>A0A453QM67</accession>
<reference evidence="2" key="4">
    <citation type="submission" date="2019-03" db="UniProtKB">
        <authorList>
            <consortium name="EnsemblPlants"/>
        </authorList>
    </citation>
    <scope>IDENTIFICATION</scope>
</reference>
<protein>
    <submittedName>
        <fullName evidence="2">Uncharacterized protein</fullName>
    </submittedName>
</protein>
<dbReference type="AlphaFoldDB" id="A0A453QM67"/>
<dbReference type="Proteomes" id="UP000015105">
    <property type="component" value="Chromosome 7D"/>
</dbReference>
<reference evidence="3" key="1">
    <citation type="journal article" date="2014" name="Science">
        <title>Ancient hybridizations among the ancestral genomes of bread wheat.</title>
        <authorList>
            <consortium name="International Wheat Genome Sequencing Consortium,"/>
            <person name="Marcussen T."/>
            <person name="Sandve S.R."/>
            <person name="Heier L."/>
            <person name="Spannagl M."/>
            <person name="Pfeifer M."/>
            <person name="Jakobsen K.S."/>
            <person name="Wulff B.B."/>
            <person name="Steuernagel B."/>
            <person name="Mayer K.F."/>
            <person name="Olsen O.A."/>
        </authorList>
    </citation>
    <scope>NUCLEOTIDE SEQUENCE [LARGE SCALE GENOMIC DNA]</scope>
    <source>
        <strain evidence="3">cv. AL8/78</strain>
    </source>
</reference>
<organism evidence="2 3">
    <name type="scientific">Aegilops tauschii subsp. strangulata</name>
    <name type="common">Goatgrass</name>
    <dbReference type="NCBI Taxonomy" id="200361"/>
    <lineage>
        <taxon>Eukaryota</taxon>
        <taxon>Viridiplantae</taxon>
        <taxon>Streptophyta</taxon>
        <taxon>Embryophyta</taxon>
        <taxon>Tracheophyta</taxon>
        <taxon>Spermatophyta</taxon>
        <taxon>Magnoliopsida</taxon>
        <taxon>Liliopsida</taxon>
        <taxon>Poales</taxon>
        <taxon>Poaceae</taxon>
        <taxon>BOP clade</taxon>
        <taxon>Pooideae</taxon>
        <taxon>Triticodae</taxon>
        <taxon>Triticeae</taxon>
        <taxon>Triticinae</taxon>
        <taxon>Aegilops</taxon>
    </lineage>
</organism>
<proteinExistence type="predicted"/>
<sequence>RSAAVNDLAGVEEAVHRRSSAIRSAGEPEQQHSRPPSTQRPPRPATPSRKGRNGAHAGGRPSAQVSWPRCSRVVRWHQGSLRRCYAHQQKRQLREIASGVELFDPGSE</sequence>
<reference evidence="2" key="5">
    <citation type="journal article" date="2021" name="G3 (Bethesda)">
        <title>Aegilops tauschii genome assembly Aet v5.0 features greater sequence contiguity and improved annotation.</title>
        <authorList>
            <person name="Wang L."/>
            <person name="Zhu T."/>
            <person name="Rodriguez J.C."/>
            <person name="Deal K.R."/>
            <person name="Dubcovsky J."/>
            <person name="McGuire P.E."/>
            <person name="Lux T."/>
            <person name="Spannagl M."/>
            <person name="Mayer K.F.X."/>
            <person name="Baldrich P."/>
            <person name="Meyers B.C."/>
            <person name="Huo N."/>
            <person name="Gu Y.Q."/>
            <person name="Zhou H."/>
            <person name="Devos K.M."/>
            <person name="Bennetzen J.L."/>
            <person name="Unver T."/>
            <person name="Budak H."/>
            <person name="Gulick P.J."/>
            <person name="Galiba G."/>
            <person name="Kalapos B."/>
            <person name="Nelson D.R."/>
            <person name="Li P."/>
            <person name="You F.M."/>
            <person name="Luo M.C."/>
            <person name="Dvorak J."/>
        </authorList>
    </citation>
    <scope>NUCLEOTIDE SEQUENCE [LARGE SCALE GENOMIC DNA]</scope>
    <source>
        <strain evidence="2">cv. AL8/78</strain>
    </source>
</reference>
<name>A0A453QM67_AEGTS</name>
<dbReference type="Gramene" id="AET7Gv20241700.1">
    <property type="protein sequence ID" value="AET7Gv20241700.1"/>
    <property type="gene ID" value="AET7Gv20241700"/>
</dbReference>
<evidence type="ECO:0000313" key="2">
    <source>
        <dbReference type="EnsemblPlants" id="AET7Gv20241700.1"/>
    </source>
</evidence>
<reference evidence="3" key="2">
    <citation type="journal article" date="2017" name="Nat. Plants">
        <title>The Aegilops tauschii genome reveals multiple impacts of transposons.</title>
        <authorList>
            <person name="Zhao G."/>
            <person name="Zou C."/>
            <person name="Li K."/>
            <person name="Wang K."/>
            <person name="Li T."/>
            <person name="Gao L."/>
            <person name="Zhang X."/>
            <person name="Wang H."/>
            <person name="Yang Z."/>
            <person name="Liu X."/>
            <person name="Jiang W."/>
            <person name="Mao L."/>
            <person name="Kong X."/>
            <person name="Jiao Y."/>
            <person name="Jia J."/>
        </authorList>
    </citation>
    <scope>NUCLEOTIDE SEQUENCE [LARGE SCALE GENOMIC DNA]</scope>
    <source>
        <strain evidence="3">cv. AL8/78</strain>
    </source>
</reference>
<evidence type="ECO:0000256" key="1">
    <source>
        <dbReference type="SAM" id="MobiDB-lite"/>
    </source>
</evidence>